<protein>
    <submittedName>
        <fullName evidence="4">Ribosome assembly RNA-binding protein YhbY</fullName>
    </submittedName>
</protein>
<comment type="caution">
    <text evidence="4">The sequence shown here is derived from an EMBL/GenBank/DDBJ whole genome shotgun (WGS) entry which is preliminary data.</text>
</comment>
<dbReference type="InterPro" id="IPR001890">
    <property type="entry name" value="RNA-binding_CRM"/>
</dbReference>
<dbReference type="InterPro" id="IPR051925">
    <property type="entry name" value="RNA-binding_domain"/>
</dbReference>
<sequence length="103" mass="11673">MTLSNTAKKQYRAIGHNLHPIVTIAQKGLSENIRLELERALTDHELIKIKLVAADRDAKKELVATICQEFKSECVQSIGHTALLYRRAKKHDGRLSNIKRKSV</sequence>
<accession>A0A2A4XGP1</accession>
<dbReference type="PANTHER" id="PTHR40065">
    <property type="entry name" value="RNA-BINDING PROTEIN YHBY"/>
    <property type="match status" value="1"/>
</dbReference>
<organism evidence="4 5">
    <name type="scientific">SAR86 cluster bacterium</name>
    <dbReference type="NCBI Taxonomy" id="2030880"/>
    <lineage>
        <taxon>Bacteria</taxon>
        <taxon>Pseudomonadati</taxon>
        <taxon>Pseudomonadota</taxon>
        <taxon>Gammaproteobacteria</taxon>
        <taxon>SAR86 cluster</taxon>
    </lineage>
</organism>
<dbReference type="Pfam" id="PF01985">
    <property type="entry name" value="CRS1_YhbY"/>
    <property type="match status" value="1"/>
</dbReference>
<feature type="domain" description="CRM" evidence="3">
    <location>
        <begin position="1"/>
        <end position="97"/>
    </location>
</feature>
<dbReference type="Proteomes" id="UP000218767">
    <property type="component" value="Unassembled WGS sequence"/>
</dbReference>
<proteinExistence type="predicted"/>
<dbReference type="Gene3D" id="3.30.110.60">
    <property type="entry name" value="YhbY-like"/>
    <property type="match status" value="1"/>
</dbReference>
<dbReference type="AlphaFoldDB" id="A0A2A4XGP1"/>
<dbReference type="PANTHER" id="PTHR40065:SF3">
    <property type="entry name" value="RNA-BINDING PROTEIN YHBY"/>
    <property type="match status" value="1"/>
</dbReference>
<evidence type="ECO:0000313" key="4">
    <source>
        <dbReference type="EMBL" id="PCI81195.1"/>
    </source>
</evidence>
<dbReference type="PROSITE" id="PS51295">
    <property type="entry name" value="CRM"/>
    <property type="match status" value="1"/>
</dbReference>
<dbReference type="SUPFAM" id="SSF75471">
    <property type="entry name" value="YhbY-like"/>
    <property type="match status" value="1"/>
</dbReference>
<evidence type="ECO:0000313" key="5">
    <source>
        <dbReference type="Proteomes" id="UP000218767"/>
    </source>
</evidence>
<evidence type="ECO:0000256" key="1">
    <source>
        <dbReference type="ARBA" id="ARBA00022884"/>
    </source>
</evidence>
<keyword evidence="1 2" id="KW-0694">RNA-binding</keyword>
<name>A0A2A4XGP1_9GAMM</name>
<evidence type="ECO:0000256" key="2">
    <source>
        <dbReference type="PROSITE-ProRule" id="PRU00626"/>
    </source>
</evidence>
<dbReference type="InterPro" id="IPR035920">
    <property type="entry name" value="YhbY-like_sf"/>
</dbReference>
<dbReference type="GO" id="GO:0003723">
    <property type="term" value="F:RNA binding"/>
    <property type="evidence" value="ECO:0007669"/>
    <property type="project" value="UniProtKB-UniRule"/>
</dbReference>
<dbReference type="EMBL" id="NVUL01000006">
    <property type="protein sequence ID" value="PCI81195.1"/>
    <property type="molecule type" value="Genomic_DNA"/>
</dbReference>
<gene>
    <name evidence="4" type="ORF">COB20_02195</name>
</gene>
<evidence type="ECO:0000259" key="3">
    <source>
        <dbReference type="PROSITE" id="PS51295"/>
    </source>
</evidence>
<dbReference type="SMART" id="SM01103">
    <property type="entry name" value="CRS1_YhbY"/>
    <property type="match status" value="1"/>
</dbReference>
<reference evidence="5" key="1">
    <citation type="submission" date="2017-08" db="EMBL/GenBank/DDBJ databases">
        <title>A dynamic microbial community with high functional redundancy inhabits the cold, oxic subseafloor aquifer.</title>
        <authorList>
            <person name="Tully B.J."/>
            <person name="Wheat C.G."/>
            <person name="Glazer B.T."/>
            <person name="Huber J.A."/>
        </authorList>
    </citation>
    <scope>NUCLEOTIDE SEQUENCE [LARGE SCALE GENOMIC DNA]</scope>
</reference>